<feature type="domain" description="SIS" evidence="5">
    <location>
        <begin position="141"/>
        <end position="278"/>
    </location>
</feature>
<dbReference type="PANTHER" id="PTHR30514:SF18">
    <property type="entry name" value="RPIR-FAMILY TRANSCRIPTIONAL REGULATOR"/>
    <property type="match status" value="1"/>
</dbReference>
<dbReference type="GO" id="GO:0003677">
    <property type="term" value="F:DNA binding"/>
    <property type="evidence" value="ECO:0007669"/>
    <property type="project" value="UniProtKB-KW"/>
</dbReference>
<dbReference type="InterPro" id="IPR046348">
    <property type="entry name" value="SIS_dom_sf"/>
</dbReference>
<evidence type="ECO:0000256" key="1">
    <source>
        <dbReference type="ARBA" id="ARBA00023015"/>
    </source>
</evidence>
<comment type="caution">
    <text evidence="6">The sequence shown here is derived from an EMBL/GenBank/DDBJ whole genome shotgun (WGS) entry which is preliminary data.</text>
</comment>
<dbReference type="Gene3D" id="1.10.10.10">
    <property type="entry name" value="Winged helix-like DNA-binding domain superfamily/Winged helix DNA-binding domain"/>
    <property type="match status" value="1"/>
</dbReference>
<feature type="domain" description="HTH rpiR-type" evidence="4">
    <location>
        <begin position="18"/>
        <end position="94"/>
    </location>
</feature>
<evidence type="ECO:0000259" key="5">
    <source>
        <dbReference type="PROSITE" id="PS51464"/>
    </source>
</evidence>
<dbReference type="AlphaFoldDB" id="A0A2M9BUS8"/>
<evidence type="ECO:0000259" key="4">
    <source>
        <dbReference type="PROSITE" id="PS51071"/>
    </source>
</evidence>
<dbReference type="Proteomes" id="UP000230161">
    <property type="component" value="Unassembled WGS sequence"/>
</dbReference>
<reference evidence="6 7" key="1">
    <citation type="submission" date="2017-11" db="EMBL/GenBank/DDBJ databases">
        <title>Genomic Encyclopedia of Archaeal and Bacterial Type Strains, Phase II (KMG-II): From Individual Species to Whole Genera.</title>
        <authorList>
            <person name="Goeker M."/>
        </authorList>
    </citation>
    <scope>NUCLEOTIDE SEQUENCE [LARGE SCALE GENOMIC DNA]</scope>
    <source>
        <strain evidence="6 7">DSM 25625</strain>
    </source>
</reference>
<dbReference type="Pfam" id="PF01380">
    <property type="entry name" value="SIS"/>
    <property type="match status" value="1"/>
</dbReference>
<evidence type="ECO:0000313" key="7">
    <source>
        <dbReference type="Proteomes" id="UP000230161"/>
    </source>
</evidence>
<dbReference type="PROSITE" id="PS51071">
    <property type="entry name" value="HTH_RPIR"/>
    <property type="match status" value="1"/>
</dbReference>
<dbReference type="InterPro" id="IPR000281">
    <property type="entry name" value="HTH_RpiR"/>
</dbReference>
<keyword evidence="7" id="KW-1185">Reference proteome</keyword>
<dbReference type="EMBL" id="PGFB01000004">
    <property type="protein sequence ID" value="PJJ61697.1"/>
    <property type="molecule type" value="Genomic_DNA"/>
</dbReference>
<dbReference type="Gene3D" id="3.40.50.10490">
    <property type="entry name" value="Glucose-6-phosphate isomerase like protein, domain 1"/>
    <property type="match status" value="1"/>
</dbReference>
<dbReference type="PROSITE" id="PS51464">
    <property type="entry name" value="SIS"/>
    <property type="match status" value="1"/>
</dbReference>
<keyword evidence="1" id="KW-0805">Transcription regulation</keyword>
<dbReference type="RefSeq" id="WP_100345402.1">
    <property type="nucleotide sequence ID" value="NZ_PGFB01000004.1"/>
</dbReference>
<accession>A0A2M9BUS8</accession>
<dbReference type="OrthoDB" id="3574600at2"/>
<evidence type="ECO:0000313" key="6">
    <source>
        <dbReference type="EMBL" id="PJJ61697.1"/>
    </source>
</evidence>
<proteinExistence type="predicted"/>
<evidence type="ECO:0000256" key="2">
    <source>
        <dbReference type="ARBA" id="ARBA00023125"/>
    </source>
</evidence>
<keyword evidence="3" id="KW-0804">Transcription</keyword>
<protein>
    <submittedName>
        <fullName evidence="6">DNA-binding MurR/RpiR family transcriptional regulator</fullName>
    </submittedName>
</protein>
<dbReference type="InterPro" id="IPR009057">
    <property type="entry name" value="Homeodomain-like_sf"/>
</dbReference>
<organism evidence="6 7">
    <name type="scientific">Compostimonas suwonensis</name>
    <dbReference type="NCBI Taxonomy" id="1048394"/>
    <lineage>
        <taxon>Bacteria</taxon>
        <taxon>Bacillati</taxon>
        <taxon>Actinomycetota</taxon>
        <taxon>Actinomycetes</taxon>
        <taxon>Micrococcales</taxon>
        <taxon>Microbacteriaceae</taxon>
        <taxon>Compostimonas</taxon>
    </lineage>
</organism>
<dbReference type="GO" id="GO:0097367">
    <property type="term" value="F:carbohydrate derivative binding"/>
    <property type="evidence" value="ECO:0007669"/>
    <property type="project" value="InterPro"/>
</dbReference>
<dbReference type="CDD" id="cd05013">
    <property type="entry name" value="SIS_RpiR"/>
    <property type="match status" value="1"/>
</dbReference>
<dbReference type="SUPFAM" id="SSF46689">
    <property type="entry name" value="Homeodomain-like"/>
    <property type="match status" value="1"/>
</dbReference>
<dbReference type="InterPro" id="IPR036388">
    <property type="entry name" value="WH-like_DNA-bd_sf"/>
</dbReference>
<name>A0A2M9BUS8_9MICO</name>
<dbReference type="Pfam" id="PF01418">
    <property type="entry name" value="HTH_6"/>
    <property type="match status" value="1"/>
</dbReference>
<keyword evidence="2 6" id="KW-0238">DNA-binding</keyword>
<dbReference type="InterPro" id="IPR001347">
    <property type="entry name" value="SIS_dom"/>
</dbReference>
<dbReference type="GO" id="GO:0003700">
    <property type="term" value="F:DNA-binding transcription factor activity"/>
    <property type="evidence" value="ECO:0007669"/>
    <property type="project" value="InterPro"/>
</dbReference>
<sequence length="298" mass="32830">MAEQSTEGGLDSPAQQPGTVAARIRAAMEKLSTKERQVARAILSQYPAAGLETTQALSELAKVSGPTVVRFVARLGYSSYREFQSDLRHELLAKTASPVTLEPLYDDSGTTDSFRSSALGIFQSGLTETFKDLPESELEKAFELLSNTDLTLHLVGGRFSRILAENAELNLRQMRGGVHYYRDTREIMTGLVGFTRKDCLIVFDFRRYQADTIAMARLAREKRAQIILLTDPWMSPIAEVADVVLSARVEAPSPFDGFVAPMAVVETLIAGVHKRLGASARERMLRLDEASSRIETGT</sequence>
<dbReference type="InterPro" id="IPR035472">
    <property type="entry name" value="RpiR-like_SIS"/>
</dbReference>
<dbReference type="PANTHER" id="PTHR30514">
    <property type="entry name" value="GLUCOKINASE"/>
    <property type="match status" value="1"/>
</dbReference>
<dbReference type="InterPro" id="IPR047640">
    <property type="entry name" value="RpiR-like"/>
</dbReference>
<gene>
    <name evidence="6" type="ORF">CLV54_2647</name>
</gene>
<dbReference type="SUPFAM" id="SSF53697">
    <property type="entry name" value="SIS domain"/>
    <property type="match status" value="1"/>
</dbReference>
<evidence type="ECO:0000256" key="3">
    <source>
        <dbReference type="ARBA" id="ARBA00023163"/>
    </source>
</evidence>
<dbReference type="GO" id="GO:1901135">
    <property type="term" value="P:carbohydrate derivative metabolic process"/>
    <property type="evidence" value="ECO:0007669"/>
    <property type="project" value="InterPro"/>
</dbReference>